<proteinExistence type="predicted"/>
<dbReference type="PANTHER" id="PTHR19346">
    <property type="entry name" value="SUGAR PHOSPHATE TRANSPORTER DOMAIN-CONTAINING PROTEIN"/>
    <property type="match status" value="1"/>
</dbReference>
<keyword evidence="1" id="KW-0472">Membrane</keyword>
<organism evidence="2 3">
    <name type="scientific">Lentinula aff. detonsa</name>
    <dbReference type="NCBI Taxonomy" id="2804958"/>
    <lineage>
        <taxon>Eukaryota</taxon>
        <taxon>Fungi</taxon>
        <taxon>Dikarya</taxon>
        <taxon>Basidiomycota</taxon>
        <taxon>Agaricomycotina</taxon>
        <taxon>Agaricomycetes</taxon>
        <taxon>Agaricomycetidae</taxon>
        <taxon>Agaricales</taxon>
        <taxon>Marasmiineae</taxon>
        <taxon>Omphalotaceae</taxon>
        <taxon>Lentinula</taxon>
    </lineage>
</organism>
<dbReference type="AlphaFoldDB" id="A0AA38NTQ0"/>
<name>A0AA38NTQ0_9AGAR</name>
<feature type="transmembrane region" description="Helical" evidence="1">
    <location>
        <begin position="258"/>
        <end position="275"/>
    </location>
</feature>
<comment type="caution">
    <text evidence="2">The sequence shown here is derived from an EMBL/GenBank/DDBJ whole genome shotgun (WGS) entry which is preliminary data.</text>
</comment>
<evidence type="ECO:0000313" key="2">
    <source>
        <dbReference type="EMBL" id="KAJ3790971.1"/>
    </source>
</evidence>
<feature type="transmembrane region" description="Helical" evidence="1">
    <location>
        <begin position="295"/>
        <end position="317"/>
    </location>
</feature>
<gene>
    <name evidence="2" type="ORF">GGU10DRAFT_339192</name>
</gene>
<keyword evidence="3" id="KW-1185">Reference proteome</keyword>
<keyword evidence="1" id="KW-1133">Transmembrane helix</keyword>
<sequence length="383" mass="41579">MVQQPTSGRRKPFVALILALGGFVAQTQLTHQVLTVMNYDRPFFVIYVTQSVFTVSVIIHLVYLATTTKDSISSLSKGLNITIAQRLRPGSSSQLIRFPYLRFFLIVLTLTAGFTTPTLLWCIGISLSSSSDVTVIWNTNAFFAYLISVTLLGRQHQHRKFVAVVLATIGVVLVIYGGSIVSENNVLHTRLPSRSVGDLLALLASILYAGYQLFYDAFIEPPLVPLQDLDAFSSESTPLIEEYKDAIYPSPYGLESSFWTSMIGLCTMSLLWTVFPVLKGLGVEEFSLPIDPRTVLAILGAAFSGAMFMTGTMMLLASWGAITTSVTSLLTIVLVFLTDLMFGAAISIWSIVGSLVTAAAMLVLADSSLVSSILVPTTQESDA</sequence>
<dbReference type="InterPro" id="IPR026505">
    <property type="entry name" value="Solute_c_fam_35_mem_F3/F4"/>
</dbReference>
<protein>
    <recommendedName>
        <fullName evidence="4">EamA domain-containing protein</fullName>
    </recommendedName>
</protein>
<dbReference type="PANTHER" id="PTHR19346:SF4">
    <property type="entry name" value="SUGAR PHOSPHATE TRANSPORTER DOMAIN-CONTAINING PROTEIN"/>
    <property type="match status" value="1"/>
</dbReference>
<feature type="transmembrane region" description="Helical" evidence="1">
    <location>
        <begin position="43"/>
        <end position="65"/>
    </location>
</feature>
<dbReference type="InterPro" id="IPR037185">
    <property type="entry name" value="EmrE-like"/>
</dbReference>
<evidence type="ECO:0000313" key="3">
    <source>
        <dbReference type="Proteomes" id="UP001163798"/>
    </source>
</evidence>
<dbReference type="SUPFAM" id="SSF103481">
    <property type="entry name" value="Multidrug resistance efflux transporter EmrE"/>
    <property type="match status" value="1"/>
</dbReference>
<accession>A0AA38NTQ0</accession>
<keyword evidence="1" id="KW-0812">Transmembrane</keyword>
<feature type="transmembrane region" description="Helical" evidence="1">
    <location>
        <begin position="161"/>
        <end position="179"/>
    </location>
</feature>
<reference evidence="2" key="1">
    <citation type="submission" date="2022-08" db="EMBL/GenBank/DDBJ databases">
        <authorList>
            <consortium name="DOE Joint Genome Institute"/>
            <person name="Min B."/>
            <person name="Riley R."/>
            <person name="Sierra-Patev S."/>
            <person name="Naranjo-Ortiz M."/>
            <person name="Looney B."/>
            <person name="Konkel Z."/>
            <person name="Slot J.C."/>
            <person name="Sakamoto Y."/>
            <person name="Steenwyk J.L."/>
            <person name="Rokas A."/>
            <person name="Carro J."/>
            <person name="Camarero S."/>
            <person name="Ferreira P."/>
            <person name="Molpeceres G."/>
            <person name="Ruiz-Duenas F.J."/>
            <person name="Serrano A."/>
            <person name="Henrissat B."/>
            <person name="Drula E."/>
            <person name="Hughes K.W."/>
            <person name="Mata J.L."/>
            <person name="Ishikawa N.K."/>
            <person name="Vargas-Isla R."/>
            <person name="Ushijima S."/>
            <person name="Smith C.A."/>
            <person name="Ahrendt S."/>
            <person name="Andreopoulos W."/>
            <person name="He G."/>
            <person name="Labutti K."/>
            <person name="Lipzen A."/>
            <person name="Ng V."/>
            <person name="Sandor L."/>
            <person name="Barry K."/>
            <person name="Martinez A.T."/>
            <person name="Xiao Y."/>
            <person name="Gibbons J.G."/>
            <person name="Terashima K."/>
            <person name="Hibbett D.S."/>
            <person name="Grigoriev I.V."/>
        </authorList>
    </citation>
    <scope>NUCLEOTIDE SEQUENCE</scope>
    <source>
        <strain evidence="2">TFB10291</strain>
    </source>
</reference>
<evidence type="ECO:0008006" key="4">
    <source>
        <dbReference type="Google" id="ProtNLM"/>
    </source>
</evidence>
<dbReference type="EMBL" id="MU793246">
    <property type="protein sequence ID" value="KAJ3790971.1"/>
    <property type="molecule type" value="Genomic_DNA"/>
</dbReference>
<evidence type="ECO:0000256" key="1">
    <source>
        <dbReference type="SAM" id="Phobius"/>
    </source>
</evidence>
<dbReference type="Proteomes" id="UP001163798">
    <property type="component" value="Unassembled WGS sequence"/>
</dbReference>
<feature type="transmembrane region" description="Helical" evidence="1">
    <location>
        <begin position="135"/>
        <end position="154"/>
    </location>
</feature>
<feature type="transmembrane region" description="Helical" evidence="1">
    <location>
        <begin position="103"/>
        <end position="129"/>
    </location>
</feature>